<dbReference type="Pfam" id="PF07689">
    <property type="entry name" value="KaiB"/>
    <property type="match status" value="1"/>
</dbReference>
<gene>
    <name evidence="2" type="ORF">J2X31_001997</name>
</gene>
<dbReference type="CDD" id="cd02978">
    <property type="entry name" value="KaiB_like"/>
    <property type="match status" value="1"/>
</dbReference>
<dbReference type="PANTHER" id="PTHR41709">
    <property type="entry name" value="KAIB-LIKE PROTEIN 1"/>
    <property type="match status" value="1"/>
</dbReference>
<evidence type="ECO:0000313" key="3">
    <source>
        <dbReference type="Proteomes" id="UP001255185"/>
    </source>
</evidence>
<feature type="domain" description="KaiB" evidence="1">
    <location>
        <begin position="17"/>
        <end position="98"/>
    </location>
</feature>
<organism evidence="2 3">
    <name type="scientific">Flavobacterium arsenatis</name>
    <dbReference type="NCBI Taxonomy" id="1484332"/>
    <lineage>
        <taxon>Bacteria</taxon>
        <taxon>Pseudomonadati</taxon>
        <taxon>Bacteroidota</taxon>
        <taxon>Flavobacteriia</taxon>
        <taxon>Flavobacteriales</taxon>
        <taxon>Flavobacteriaceae</taxon>
        <taxon>Flavobacterium</taxon>
    </lineage>
</organism>
<accession>A0ABU1TQ30</accession>
<dbReference type="InterPro" id="IPR011649">
    <property type="entry name" value="KaiB_domain"/>
</dbReference>
<keyword evidence="3" id="KW-1185">Reference proteome</keyword>
<dbReference type="SUPFAM" id="SSF52833">
    <property type="entry name" value="Thioredoxin-like"/>
    <property type="match status" value="1"/>
</dbReference>
<dbReference type="RefSeq" id="WP_310026375.1">
    <property type="nucleotide sequence ID" value="NZ_JAVDVI010000007.1"/>
</dbReference>
<dbReference type="InterPro" id="IPR036249">
    <property type="entry name" value="Thioredoxin-like_sf"/>
</dbReference>
<protein>
    <submittedName>
        <fullName evidence="2">Circadian clock protein KaiB</fullName>
    </submittedName>
</protein>
<evidence type="ECO:0000259" key="1">
    <source>
        <dbReference type="SMART" id="SM01248"/>
    </source>
</evidence>
<evidence type="ECO:0000313" key="2">
    <source>
        <dbReference type="EMBL" id="MDR6967983.1"/>
    </source>
</evidence>
<dbReference type="InterPro" id="IPR039022">
    <property type="entry name" value="KaiB-like"/>
</dbReference>
<reference evidence="2 3" key="1">
    <citation type="submission" date="2023-07" db="EMBL/GenBank/DDBJ databases">
        <title>Sorghum-associated microbial communities from plants grown in Nebraska, USA.</title>
        <authorList>
            <person name="Schachtman D."/>
        </authorList>
    </citation>
    <scope>NUCLEOTIDE SEQUENCE [LARGE SCALE GENOMIC DNA]</scope>
    <source>
        <strain evidence="2 3">3773</strain>
    </source>
</reference>
<sequence>MIESQGFDLQSEKHKFLLFVSGMSVKSSYAIENIRKICDHYLQDCSEIEIIDINREQQLAIDYQIIAIPTLIKINPKPVKVILGDLSDIEKVVRLLEIES</sequence>
<proteinExistence type="predicted"/>
<dbReference type="SMART" id="SM01248">
    <property type="entry name" value="KaiB"/>
    <property type="match status" value="1"/>
</dbReference>
<name>A0ABU1TQ30_9FLAO</name>
<dbReference type="Proteomes" id="UP001255185">
    <property type="component" value="Unassembled WGS sequence"/>
</dbReference>
<comment type="caution">
    <text evidence="2">The sequence shown here is derived from an EMBL/GenBank/DDBJ whole genome shotgun (WGS) entry which is preliminary data.</text>
</comment>
<dbReference type="Gene3D" id="3.40.30.10">
    <property type="entry name" value="Glutaredoxin"/>
    <property type="match status" value="1"/>
</dbReference>
<dbReference type="EMBL" id="JAVDVI010000007">
    <property type="protein sequence ID" value="MDR6967983.1"/>
    <property type="molecule type" value="Genomic_DNA"/>
</dbReference>
<dbReference type="PANTHER" id="PTHR41709:SF2">
    <property type="entry name" value="CIRCADIAN CLOCK PROTEIN KAIB2"/>
    <property type="match status" value="1"/>
</dbReference>